<organism evidence="1 2">
    <name type="scientific">Paraburkholderia humisilvae</name>
    <dbReference type="NCBI Taxonomy" id="627669"/>
    <lineage>
        <taxon>Bacteria</taxon>
        <taxon>Pseudomonadati</taxon>
        <taxon>Pseudomonadota</taxon>
        <taxon>Betaproteobacteria</taxon>
        <taxon>Burkholderiales</taxon>
        <taxon>Burkholderiaceae</taxon>
        <taxon>Paraburkholderia</taxon>
    </lineage>
</organism>
<name>A0A6J5ENW2_9BURK</name>
<evidence type="ECO:0000313" key="1">
    <source>
        <dbReference type="EMBL" id="CAB3766916.1"/>
    </source>
</evidence>
<dbReference type="Proteomes" id="UP000494363">
    <property type="component" value="Unassembled WGS sequence"/>
</dbReference>
<keyword evidence="2" id="KW-1185">Reference proteome</keyword>
<protein>
    <submittedName>
        <fullName evidence="1">Uncharacterized protein</fullName>
    </submittedName>
</protein>
<gene>
    <name evidence="1" type="ORF">LMG29542_05471</name>
</gene>
<reference evidence="1 2" key="1">
    <citation type="submission" date="2020-04" db="EMBL/GenBank/DDBJ databases">
        <authorList>
            <person name="De Canck E."/>
        </authorList>
    </citation>
    <scope>NUCLEOTIDE SEQUENCE [LARGE SCALE GENOMIC DNA]</scope>
    <source>
        <strain evidence="1 2">LMG 29542</strain>
    </source>
</reference>
<evidence type="ECO:0000313" key="2">
    <source>
        <dbReference type="Proteomes" id="UP000494363"/>
    </source>
</evidence>
<proteinExistence type="predicted"/>
<dbReference type="EMBL" id="CADIKH010000031">
    <property type="protein sequence ID" value="CAB3766916.1"/>
    <property type="molecule type" value="Genomic_DNA"/>
</dbReference>
<accession>A0A6J5ENW2</accession>
<dbReference type="AlphaFoldDB" id="A0A6J5ENW2"/>
<dbReference type="RefSeq" id="WP_175229538.1">
    <property type="nucleotide sequence ID" value="NZ_CADIKH010000031.1"/>
</dbReference>
<sequence length="93" mass="9972">MPLQPIQKGGQPVRLDASDGAGISQLTLTYVSNQSTLSVHIDIGVKHVIYLHDPDGYVIKLTAQVKGDGKALRIAYSNAEEYLIGGNAPATRR</sequence>